<evidence type="ECO:0000313" key="2">
    <source>
        <dbReference type="Proteomes" id="UP001291999"/>
    </source>
</evidence>
<organism evidence="1 2">
    <name type="scientific">Nocardioides renjunii</name>
    <dbReference type="NCBI Taxonomy" id="3095075"/>
    <lineage>
        <taxon>Bacteria</taxon>
        <taxon>Bacillati</taxon>
        <taxon>Actinomycetota</taxon>
        <taxon>Actinomycetes</taxon>
        <taxon>Propionibacteriales</taxon>
        <taxon>Nocardioidaceae</taxon>
        <taxon>Nocardioides</taxon>
    </lineage>
</organism>
<dbReference type="RefSeq" id="WP_322424583.1">
    <property type="nucleotide sequence ID" value="NZ_JAXQPW010000004.1"/>
</dbReference>
<dbReference type="Proteomes" id="UP001291999">
    <property type="component" value="Unassembled WGS sequence"/>
</dbReference>
<sequence length="104" mass="11560">MTDAQHTGTGGVTAPPVVYLPVDTDANGQVTDFRMIKLGDGRVALLGYTALDRFIDAWGEHQSWLLFETRRIDEIQQAKPFDLKLLDVAVPEHFRPGPPQQVTT</sequence>
<name>A0ABU5KC61_9ACTN</name>
<protein>
    <submittedName>
        <fullName evidence="1">SAV_915 family protein</fullName>
    </submittedName>
</protein>
<gene>
    <name evidence="1" type="ORF">SFC79_12315</name>
</gene>
<reference evidence="1 2" key="1">
    <citation type="submission" date="2023-11" db="EMBL/GenBank/DDBJ databases">
        <title>Novel species in genus Nocardioides.</title>
        <authorList>
            <person name="Zhou H."/>
        </authorList>
    </citation>
    <scope>NUCLEOTIDE SEQUENCE [LARGE SCALE GENOMIC DNA]</scope>
    <source>
        <strain evidence="1 2">S-58</strain>
    </source>
</reference>
<accession>A0ABU5KC61</accession>
<comment type="caution">
    <text evidence="1">The sequence shown here is derived from an EMBL/GenBank/DDBJ whole genome shotgun (WGS) entry which is preliminary data.</text>
</comment>
<evidence type="ECO:0000313" key="1">
    <source>
        <dbReference type="EMBL" id="MDZ5662549.1"/>
    </source>
</evidence>
<dbReference type="NCBIfam" id="NF042914">
    <property type="entry name" value="SAV915_dom"/>
    <property type="match status" value="1"/>
</dbReference>
<keyword evidence="2" id="KW-1185">Reference proteome</keyword>
<proteinExistence type="predicted"/>
<dbReference type="EMBL" id="JAXQPW010000004">
    <property type="protein sequence ID" value="MDZ5662549.1"/>
    <property type="molecule type" value="Genomic_DNA"/>
</dbReference>
<dbReference type="InterPro" id="IPR049975">
    <property type="entry name" value="SAV_915-like_dom"/>
</dbReference>